<evidence type="ECO:0000313" key="2">
    <source>
        <dbReference type="EMBL" id="KAF2885733.1"/>
    </source>
</evidence>
<gene>
    <name evidence="2" type="ORF">ILUMI_20437</name>
</gene>
<reference evidence="2" key="1">
    <citation type="submission" date="2019-08" db="EMBL/GenBank/DDBJ databases">
        <title>The genome of the North American firefly Photinus pyralis.</title>
        <authorList>
            <consortium name="Photinus pyralis genome working group"/>
            <person name="Fallon T.R."/>
            <person name="Sander Lower S.E."/>
            <person name="Weng J.-K."/>
        </authorList>
    </citation>
    <scope>NUCLEOTIDE SEQUENCE</scope>
    <source>
        <strain evidence="2">TRF0915ILg1</strain>
        <tissue evidence="2">Whole body</tissue>
    </source>
</reference>
<dbReference type="PANTHER" id="PTHR47027">
    <property type="entry name" value="REVERSE TRANSCRIPTASE DOMAIN-CONTAINING PROTEIN"/>
    <property type="match status" value="1"/>
</dbReference>
<evidence type="ECO:0000313" key="3">
    <source>
        <dbReference type="Proteomes" id="UP000801492"/>
    </source>
</evidence>
<feature type="domain" description="Reverse transcriptase" evidence="1">
    <location>
        <begin position="33"/>
        <end position="164"/>
    </location>
</feature>
<dbReference type="Pfam" id="PF00078">
    <property type="entry name" value="RVT_1"/>
    <property type="match status" value="1"/>
</dbReference>
<organism evidence="2 3">
    <name type="scientific">Ignelater luminosus</name>
    <name type="common">Cucubano</name>
    <name type="synonym">Pyrophorus luminosus</name>
    <dbReference type="NCBI Taxonomy" id="2038154"/>
    <lineage>
        <taxon>Eukaryota</taxon>
        <taxon>Metazoa</taxon>
        <taxon>Ecdysozoa</taxon>
        <taxon>Arthropoda</taxon>
        <taxon>Hexapoda</taxon>
        <taxon>Insecta</taxon>
        <taxon>Pterygota</taxon>
        <taxon>Neoptera</taxon>
        <taxon>Endopterygota</taxon>
        <taxon>Coleoptera</taxon>
        <taxon>Polyphaga</taxon>
        <taxon>Elateriformia</taxon>
        <taxon>Elateroidea</taxon>
        <taxon>Elateridae</taxon>
        <taxon>Agrypninae</taxon>
        <taxon>Pyrophorini</taxon>
        <taxon>Ignelater</taxon>
    </lineage>
</organism>
<dbReference type="PANTHER" id="PTHR47027:SF20">
    <property type="entry name" value="REVERSE TRANSCRIPTASE-LIKE PROTEIN WITH RNA-DIRECTED DNA POLYMERASE DOMAIN"/>
    <property type="match status" value="1"/>
</dbReference>
<sequence length="184" mass="21434">MERSITFIARELSIDECTVRRASHKFTKWLYGRIIKERIEGQATDDEKQNGFRAERSCADNLFCLKQLLEKRTAKNLETHMIFIDLKKVYDSIALGRLWLAMSENGVNDIYIRAVKSLYINITSSIKLSEKFPITKGLRQGCAITSTRFKIYLNSTLRRWKRTCRNVGISMEDDKLCRGPSYFC</sequence>
<evidence type="ECO:0000259" key="1">
    <source>
        <dbReference type="Pfam" id="PF00078"/>
    </source>
</evidence>
<protein>
    <recommendedName>
        <fullName evidence="1">Reverse transcriptase domain-containing protein</fullName>
    </recommendedName>
</protein>
<accession>A0A8K0G4V3</accession>
<keyword evidence="3" id="KW-1185">Reference proteome</keyword>
<name>A0A8K0G4V3_IGNLU</name>
<dbReference type="InterPro" id="IPR000477">
    <property type="entry name" value="RT_dom"/>
</dbReference>
<dbReference type="Proteomes" id="UP000801492">
    <property type="component" value="Unassembled WGS sequence"/>
</dbReference>
<dbReference type="EMBL" id="VTPC01089728">
    <property type="protein sequence ID" value="KAF2885733.1"/>
    <property type="molecule type" value="Genomic_DNA"/>
</dbReference>
<dbReference type="OrthoDB" id="6766655at2759"/>
<dbReference type="AlphaFoldDB" id="A0A8K0G4V3"/>
<comment type="caution">
    <text evidence="2">The sequence shown here is derived from an EMBL/GenBank/DDBJ whole genome shotgun (WGS) entry which is preliminary data.</text>
</comment>
<proteinExistence type="predicted"/>